<dbReference type="Pfam" id="PF00356">
    <property type="entry name" value="LacI"/>
    <property type="match status" value="1"/>
</dbReference>
<dbReference type="PROSITE" id="PS50932">
    <property type="entry name" value="HTH_LACI_2"/>
    <property type="match status" value="1"/>
</dbReference>
<evidence type="ECO:0000259" key="5">
    <source>
        <dbReference type="PROSITE" id="PS50932"/>
    </source>
</evidence>
<dbReference type="InterPro" id="IPR028082">
    <property type="entry name" value="Peripla_BP_I"/>
</dbReference>
<feature type="region of interest" description="Disordered" evidence="4">
    <location>
        <begin position="1"/>
        <end position="25"/>
    </location>
</feature>
<dbReference type="CDD" id="cd01392">
    <property type="entry name" value="HTH_LacI"/>
    <property type="match status" value="1"/>
</dbReference>
<dbReference type="PANTHER" id="PTHR30146">
    <property type="entry name" value="LACI-RELATED TRANSCRIPTIONAL REPRESSOR"/>
    <property type="match status" value="1"/>
</dbReference>
<name>A0A4R7T4V0_9ACTN</name>
<dbReference type="InterPro" id="IPR010982">
    <property type="entry name" value="Lambda_DNA-bd_dom_sf"/>
</dbReference>
<dbReference type="CDD" id="cd06267">
    <property type="entry name" value="PBP1_LacI_sugar_binding-like"/>
    <property type="match status" value="1"/>
</dbReference>
<dbReference type="Gene3D" id="1.10.260.40">
    <property type="entry name" value="lambda repressor-like DNA-binding domains"/>
    <property type="match status" value="1"/>
</dbReference>
<keyword evidence="2" id="KW-0238">DNA-binding</keyword>
<reference evidence="6 7" key="1">
    <citation type="submission" date="2019-03" db="EMBL/GenBank/DDBJ databases">
        <title>Genomic Encyclopedia of Type Strains, Phase III (KMG-III): the genomes of soil and plant-associated and newly described type strains.</title>
        <authorList>
            <person name="Whitman W."/>
        </authorList>
    </citation>
    <scope>NUCLEOTIDE SEQUENCE [LARGE SCALE GENOMIC DNA]</scope>
    <source>
        <strain evidence="6 7">VKM Ac-2575</strain>
    </source>
</reference>
<evidence type="ECO:0000256" key="2">
    <source>
        <dbReference type="ARBA" id="ARBA00023125"/>
    </source>
</evidence>
<sequence>MLTGARSEARTPVSITGVNGAGQRRPTMKEVAARAGVALKTVSRVVNEEPNVSPELTAKVQAAIKELNYTPNESARMLRRGKTGTIAVVIRDIGDPFFASLGRAVELWARSSGSVVMIGLTDEDPERERDVCLEFVARRPDALIMAPIGETQEYLAPHVDAGMAVVTIDRPAHGIEADAVLADNAGGIDQAIDHLIRQGHRRIAYLGDDERIFTARERVVAYRAAMARHRIDVDEDLVHLSEPTTEGIGITLSAVLDRPEPATAILSANNMTTAEVLRGMAGRRDRVALVSFDDLALGDLLSPGLTAVAQSADVMARTAIQLMTERLPEPHRPGRTVRVPVKLTIRGSGEIPPSS</sequence>
<dbReference type="InterPro" id="IPR046335">
    <property type="entry name" value="LacI/GalR-like_sensor"/>
</dbReference>
<dbReference type="GO" id="GO:0003700">
    <property type="term" value="F:DNA-binding transcription factor activity"/>
    <property type="evidence" value="ECO:0007669"/>
    <property type="project" value="TreeGrafter"/>
</dbReference>
<accession>A0A4R7T4V0</accession>
<dbReference type="SUPFAM" id="SSF53822">
    <property type="entry name" value="Periplasmic binding protein-like I"/>
    <property type="match status" value="1"/>
</dbReference>
<organism evidence="6 7">
    <name type="scientific">Kribbella voronezhensis</name>
    <dbReference type="NCBI Taxonomy" id="2512212"/>
    <lineage>
        <taxon>Bacteria</taxon>
        <taxon>Bacillati</taxon>
        <taxon>Actinomycetota</taxon>
        <taxon>Actinomycetes</taxon>
        <taxon>Propionibacteriales</taxon>
        <taxon>Kribbellaceae</taxon>
        <taxon>Kribbella</taxon>
    </lineage>
</organism>
<evidence type="ECO:0000256" key="3">
    <source>
        <dbReference type="ARBA" id="ARBA00023163"/>
    </source>
</evidence>
<dbReference type="InterPro" id="IPR000843">
    <property type="entry name" value="HTH_LacI"/>
</dbReference>
<evidence type="ECO:0000256" key="4">
    <source>
        <dbReference type="SAM" id="MobiDB-lite"/>
    </source>
</evidence>
<dbReference type="EMBL" id="SOCE01000001">
    <property type="protein sequence ID" value="TDU86861.1"/>
    <property type="molecule type" value="Genomic_DNA"/>
</dbReference>
<proteinExistence type="predicted"/>
<dbReference type="AlphaFoldDB" id="A0A4R7T4V0"/>
<feature type="domain" description="HTH lacI-type" evidence="5">
    <location>
        <begin position="26"/>
        <end position="80"/>
    </location>
</feature>
<dbReference type="SMART" id="SM00354">
    <property type="entry name" value="HTH_LACI"/>
    <property type="match status" value="1"/>
</dbReference>
<protein>
    <submittedName>
        <fullName evidence="6">LacI family transcriptional regulator</fullName>
    </submittedName>
</protein>
<evidence type="ECO:0000256" key="1">
    <source>
        <dbReference type="ARBA" id="ARBA00023015"/>
    </source>
</evidence>
<comment type="caution">
    <text evidence="6">The sequence shown here is derived from an EMBL/GenBank/DDBJ whole genome shotgun (WGS) entry which is preliminary data.</text>
</comment>
<dbReference type="GO" id="GO:0000976">
    <property type="term" value="F:transcription cis-regulatory region binding"/>
    <property type="evidence" value="ECO:0007669"/>
    <property type="project" value="TreeGrafter"/>
</dbReference>
<gene>
    <name evidence="6" type="ORF">EV138_0377</name>
</gene>
<dbReference type="Proteomes" id="UP000295151">
    <property type="component" value="Unassembled WGS sequence"/>
</dbReference>
<dbReference type="Gene3D" id="3.40.50.2300">
    <property type="match status" value="2"/>
</dbReference>
<keyword evidence="7" id="KW-1185">Reference proteome</keyword>
<dbReference type="Pfam" id="PF13377">
    <property type="entry name" value="Peripla_BP_3"/>
    <property type="match status" value="1"/>
</dbReference>
<dbReference type="PANTHER" id="PTHR30146:SF109">
    <property type="entry name" value="HTH-TYPE TRANSCRIPTIONAL REGULATOR GALS"/>
    <property type="match status" value="1"/>
</dbReference>
<evidence type="ECO:0000313" key="6">
    <source>
        <dbReference type="EMBL" id="TDU86861.1"/>
    </source>
</evidence>
<dbReference type="SUPFAM" id="SSF47413">
    <property type="entry name" value="lambda repressor-like DNA-binding domains"/>
    <property type="match status" value="1"/>
</dbReference>
<keyword evidence="1" id="KW-0805">Transcription regulation</keyword>
<evidence type="ECO:0000313" key="7">
    <source>
        <dbReference type="Proteomes" id="UP000295151"/>
    </source>
</evidence>
<keyword evidence="3" id="KW-0804">Transcription</keyword>